<dbReference type="InterPro" id="IPR017964">
    <property type="entry name" value="DNA-dir_DNA_pol_B_CS"/>
</dbReference>
<dbReference type="GO" id="GO:0006260">
    <property type="term" value="P:DNA replication"/>
    <property type="evidence" value="ECO:0007669"/>
    <property type="project" value="UniProtKB-KW"/>
</dbReference>
<dbReference type="EC" id="2.7.7.7" evidence="8"/>
<feature type="domain" description="DNA-directed DNA polymerase family B mitochondria/virus" evidence="9">
    <location>
        <begin position="302"/>
        <end position="735"/>
    </location>
</feature>
<dbReference type="InterPro" id="IPR012337">
    <property type="entry name" value="RNaseH-like_sf"/>
</dbReference>
<reference evidence="10" key="1">
    <citation type="journal article" date="2020" name="Comput. Struct. Biotechnol. J.">
        <title>The mitogenomes of two saprophytic Boletales species (Coniophora) reveals intron dynamics and accumulation of plasmid-derived and non-conserved genes.</title>
        <authorList>
            <person name="Wu P."/>
            <person name="Bao Z."/>
            <person name="Tu W."/>
            <person name="Li L."/>
            <person name="Xiong C."/>
            <person name="Jin X."/>
            <person name="Li P."/>
            <person name="Gui M."/>
            <person name="Huang W."/>
            <person name="Li Q."/>
        </authorList>
    </citation>
    <scope>NUCLEOTIDE SEQUENCE</scope>
</reference>
<dbReference type="AlphaFoldDB" id="A0A896YUU9"/>
<dbReference type="PROSITE" id="PS00116">
    <property type="entry name" value="DNA_POLYMERASE_B"/>
    <property type="match status" value="1"/>
</dbReference>
<keyword evidence="10" id="KW-0496">Mitochondrion</keyword>
<dbReference type="SUPFAM" id="SSF56672">
    <property type="entry name" value="DNA/RNA polymerases"/>
    <property type="match status" value="1"/>
</dbReference>
<evidence type="ECO:0000256" key="3">
    <source>
        <dbReference type="ARBA" id="ARBA00022695"/>
    </source>
</evidence>
<evidence type="ECO:0000313" key="10">
    <source>
        <dbReference type="EMBL" id="QSE34026.1"/>
    </source>
</evidence>
<geneLocation type="mitochondrion" evidence="10"/>
<keyword evidence="2 8" id="KW-0808">Transferase</keyword>
<dbReference type="PANTHER" id="PTHR33568:SF3">
    <property type="entry name" value="DNA-DIRECTED DNA POLYMERASE"/>
    <property type="match status" value="1"/>
</dbReference>
<keyword evidence="3 8" id="KW-0548">Nucleotidyltransferase</keyword>
<evidence type="ECO:0000256" key="6">
    <source>
        <dbReference type="ARBA" id="ARBA00023125"/>
    </source>
</evidence>
<evidence type="ECO:0000256" key="5">
    <source>
        <dbReference type="ARBA" id="ARBA00022932"/>
    </source>
</evidence>
<dbReference type="GO" id="GO:0003887">
    <property type="term" value="F:DNA-directed DNA polymerase activity"/>
    <property type="evidence" value="ECO:0007669"/>
    <property type="project" value="UniProtKB-KW"/>
</dbReference>
<dbReference type="InterPro" id="IPR023211">
    <property type="entry name" value="DNA_pol_palm_dom_sf"/>
</dbReference>
<dbReference type="InterPro" id="IPR006172">
    <property type="entry name" value="DNA-dir_DNA_pol_B"/>
</dbReference>
<dbReference type="Gene3D" id="3.30.420.10">
    <property type="entry name" value="Ribonuclease H-like superfamily/Ribonuclease H"/>
    <property type="match status" value="1"/>
</dbReference>
<accession>A0A896YUU9</accession>
<protein>
    <recommendedName>
        <fullName evidence="8">DNA polymerase</fullName>
        <ecNumber evidence="8">2.7.7.7</ecNumber>
    </recommendedName>
</protein>
<dbReference type="InterPro" id="IPR036397">
    <property type="entry name" value="RNaseH_sf"/>
</dbReference>
<evidence type="ECO:0000256" key="1">
    <source>
        <dbReference type="ARBA" id="ARBA00005755"/>
    </source>
</evidence>
<evidence type="ECO:0000256" key="8">
    <source>
        <dbReference type="RuleBase" id="RU000442"/>
    </source>
</evidence>
<evidence type="ECO:0000256" key="2">
    <source>
        <dbReference type="ARBA" id="ARBA00022679"/>
    </source>
</evidence>
<dbReference type="PRINTS" id="PR00106">
    <property type="entry name" value="DNAPOLB"/>
</dbReference>
<dbReference type="SMART" id="SM00486">
    <property type="entry name" value="POLBc"/>
    <property type="match status" value="1"/>
</dbReference>
<gene>
    <name evidence="10" type="primary">orf870</name>
</gene>
<sequence>MNKNVKIILNKNDFSEVSFPVGIYSTDKNIIKNIIKKLQSILKKSINKEVKLFILSRYKYEDGTISTLHKGQTITLDDQFAKKYSDFIINILDSKSNNYDFIKAETPITHMIFNFFIVPAGSEEKYSKWDSLDSKEKVQTVDKFNVNEKNYYLPLNRDYLSWGTALADTEEISLIQVDFRNKFGNIIVDKNTNEVQFKSKESSISFTDYDYTSDIFVREFESGTKFYLKAGKIVLKVKPTKTKYLESLLPAQPEPARIGTLDIETIVKDGVHTPYLFAFYDGTNSYTWFEKDSKKLFEFILKRKYSGYTIFAHNLSRFDVVFLFKNIAQLKPMGYNIEIIKKEDKIISIKISNGKGVSVTLKDSILLLPTSLAKLANQFGLNKGKLTEPVYVGNDPQYSFYSTEAQYSKEIERIEDFKIYKNKAEIYCNQDCIALYEVIIKFRELINENFHIDVVNYSTVPSLAFAIFRTHYLKPKIIPRTEDEVYNFIRGSYTGGSTEMYKPDGLNKDIYVYDVNSLYPAVMADNLFPTGKIYQFEGDPSILGQSKYWIGEALVSTKKDLYQPYLQIHHKTKGGWRTVAPNGDFKMVIHAPEYFNAIKDYNITVTKGYMFEKMSDIFHSYVQKMYALRQQYTKDQPMNFVAKLLLNSLYGRFGMQPSFHSNAFFTFDELQETIKNHEINNVMEISENIFFVSYISADIEDLDASLPKSKNISVSIASAVTAYARIYMSKFKNNEDFNLFYTDTDSIFVDSPIPDENVSSQLGALKLEYIFKDSIFISPKVYCGITKEGDKICKVKGFTQSKELTMSDFEALLHQNANKTLNHTKWFRNLFESSIVMKDTSYNLVQTDNKRELIFDQSGRAIETKAFKL</sequence>
<dbReference type="PANTHER" id="PTHR33568">
    <property type="entry name" value="DNA POLYMERASE"/>
    <property type="match status" value="1"/>
</dbReference>
<organism evidence="10">
    <name type="scientific">Coniophora puteana</name>
    <dbReference type="NCBI Taxonomy" id="80637"/>
    <lineage>
        <taxon>Eukaryota</taxon>
        <taxon>Fungi</taxon>
        <taxon>Dikarya</taxon>
        <taxon>Basidiomycota</taxon>
        <taxon>Agaricomycotina</taxon>
        <taxon>Agaricomycetes</taxon>
        <taxon>Agaricomycetidae</taxon>
        <taxon>Boletales</taxon>
        <taxon>Coniophorineae</taxon>
        <taxon>Coniophoraceae</taxon>
        <taxon>Coniophora</taxon>
    </lineage>
</organism>
<dbReference type="SUPFAM" id="SSF53098">
    <property type="entry name" value="Ribonuclease H-like"/>
    <property type="match status" value="1"/>
</dbReference>
<dbReference type="Gene3D" id="3.90.1600.10">
    <property type="entry name" value="Palm domain of DNA polymerase"/>
    <property type="match status" value="2"/>
</dbReference>
<dbReference type="EMBL" id="MT375016">
    <property type="protein sequence ID" value="QSE34026.1"/>
    <property type="molecule type" value="Genomic_DNA"/>
</dbReference>
<comment type="similarity">
    <text evidence="1 8">Belongs to the DNA polymerase type-B family.</text>
</comment>
<dbReference type="GO" id="GO:0000166">
    <property type="term" value="F:nucleotide binding"/>
    <property type="evidence" value="ECO:0007669"/>
    <property type="project" value="InterPro"/>
</dbReference>
<comment type="catalytic activity">
    <reaction evidence="7 8">
        <text>DNA(n) + a 2'-deoxyribonucleoside 5'-triphosphate = DNA(n+1) + diphosphate</text>
        <dbReference type="Rhea" id="RHEA:22508"/>
        <dbReference type="Rhea" id="RHEA-COMP:17339"/>
        <dbReference type="Rhea" id="RHEA-COMP:17340"/>
        <dbReference type="ChEBI" id="CHEBI:33019"/>
        <dbReference type="ChEBI" id="CHEBI:61560"/>
        <dbReference type="ChEBI" id="CHEBI:173112"/>
        <dbReference type="EC" id="2.7.7.7"/>
    </reaction>
</comment>
<dbReference type="InterPro" id="IPR043502">
    <property type="entry name" value="DNA/RNA_pol_sf"/>
</dbReference>
<proteinExistence type="inferred from homology"/>
<evidence type="ECO:0000256" key="7">
    <source>
        <dbReference type="ARBA" id="ARBA00049244"/>
    </source>
</evidence>
<keyword evidence="4 8" id="KW-0235">DNA replication</keyword>
<keyword evidence="6 8" id="KW-0238">DNA-binding</keyword>
<name>A0A896YUU9_9AGAM</name>
<dbReference type="InterPro" id="IPR004868">
    <property type="entry name" value="DNA-dir_DNA_pol_B_mt/vir"/>
</dbReference>
<evidence type="ECO:0000259" key="9">
    <source>
        <dbReference type="Pfam" id="PF03175"/>
    </source>
</evidence>
<evidence type="ECO:0000256" key="4">
    <source>
        <dbReference type="ARBA" id="ARBA00022705"/>
    </source>
</evidence>
<dbReference type="GO" id="GO:0003677">
    <property type="term" value="F:DNA binding"/>
    <property type="evidence" value="ECO:0007669"/>
    <property type="project" value="UniProtKB-KW"/>
</dbReference>
<dbReference type="Pfam" id="PF03175">
    <property type="entry name" value="DNA_pol_B_2"/>
    <property type="match status" value="1"/>
</dbReference>
<keyword evidence="5 8" id="KW-0239">DNA-directed DNA polymerase</keyword>